<dbReference type="OrthoDB" id="61116at2759"/>
<keyword evidence="3" id="KW-1185">Reference proteome</keyword>
<reference evidence="2" key="2">
    <citation type="submission" date="2020-05" db="UniProtKB">
        <authorList>
            <consortium name="EnsemblMetazoa"/>
        </authorList>
    </citation>
    <scope>IDENTIFICATION</scope>
    <source>
        <strain evidence="2">LVP_AGWG</strain>
    </source>
</reference>
<gene>
    <name evidence="2" type="primary">5568631</name>
</gene>
<dbReference type="Pfam" id="PF05063">
    <property type="entry name" value="MT-A70"/>
    <property type="match status" value="1"/>
</dbReference>
<sequence length="372" mass="43110">MTCSNLTENIVFLNHKSFVDGIYSSYQFHDSALESAALRSELFHVVVPYDAKSTRDETEGAPKAKKLKRAAASFDEITLKVKDKHDEYVSFNKNVETLTEDNNKIALEFIYEFNRNAHYNVDKVFNGGNDSQFIVKTTMHDEDYIIPPNCRFFNSDVRNLNNFLTHEDKFDFIVLDPPWWNKYIRRVKAVNEKSGYRMLDNESLKGIPLENHVHDRTIVAIWCTNSPSHIDAIEQQLCAKWNLKLVGSWYWIKITKHGSPVCAFNETNKKQPYERLFIAVTTDSSIKDIPSEKYIFSVPCAIHSNKPPLLVTILNNLLCFITELFTDFFPERPKCLELFARNVYPNFTSIGTEVLKLQNTRLFQLSSKHEVQ</sequence>
<proteinExistence type="inferred from homology"/>
<dbReference type="GO" id="GO:0008168">
    <property type="term" value="F:methyltransferase activity"/>
    <property type="evidence" value="ECO:0007669"/>
    <property type="project" value="InterPro"/>
</dbReference>
<dbReference type="Proteomes" id="UP000008820">
    <property type="component" value="Chromosome 2"/>
</dbReference>
<dbReference type="GO" id="GO:0005634">
    <property type="term" value="C:nucleus"/>
    <property type="evidence" value="ECO:0007669"/>
    <property type="project" value="TreeGrafter"/>
</dbReference>
<evidence type="ECO:0000313" key="2">
    <source>
        <dbReference type="EnsemblMetazoa" id="AAEL006991-PB"/>
    </source>
</evidence>
<dbReference type="EnsemblMetazoa" id="AAEL006991-RB">
    <property type="protein sequence ID" value="AAEL006991-PB"/>
    <property type="gene ID" value="AAEL006991"/>
</dbReference>
<comment type="similarity">
    <text evidence="1">Belongs to the MT-A70-like family.</text>
</comment>
<dbReference type="GO" id="GO:0003676">
    <property type="term" value="F:nucleic acid binding"/>
    <property type="evidence" value="ECO:0007669"/>
    <property type="project" value="InterPro"/>
</dbReference>
<accession>A0A6I8TEU6</accession>
<dbReference type="PANTHER" id="PTHR12829">
    <property type="entry name" value="N6-ADENOSINE-METHYLTRANSFERASE"/>
    <property type="match status" value="1"/>
</dbReference>
<organism evidence="2 3">
    <name type="scientific">Aedes aegypti</name>
    <name type="common">Yellowfever mosquito</name>
    <name type="synonym">Culex aegypti</name>
    <dbReference type="NCBI Taxonomy" id="7159"/>
    <lineage>
        <taxon>Eukaryota</taxon>
        <taxon>Metazoa</taxon>
        <taxon>Ecdysozoa</taxon>
        <taxon>Arthropoda</taxon>
        <taxon>Hexapoda</taxon>
        <taxon>Insecta</taxon>
        <taxon>Pterygota</taxon>
        <taxon>Neoptera</taxon>
        <taxon>Endopterygota</taxon>
        <taxon>Diptera</taxon>
        <taxon>Nematocera</taxon>
        <taxon>Culicoidea</taxon>
        <taxon>Culicidae</taxon>
        <taxon>Culicinae</taxon>
        <taxon>Aedini</taxon>
        <taxon>Aedes</taxon>
        <taxon>Stegomyia</taxon>
    </lineage>
</organism>
<dbReference type="PROSITE" id="PS51143">
    <property type="entry name" value="MT_A70"/>
    <property type="match status" value="1"/>
</dbReference>
<dbReference type="InParanoid" id="A0A6I8TEU6"/>
<evidence type="ECO:0000313" key="3">
    <source>
        <dbReference type="Proteomes" id="UP000008820"/>
    </source>
</evidence>
<name>A0A6I8TEU6_AEDAE</name>
<dbReference type="FunCoup" id="A0A6I8TEU6">
    <property type="interactions" value="11"/>
</dbReference>
<dbReference type="GO" id="GO:0032259">
    <property type="term" value="P:methylation"/>
    <property type="evidence" value="ECO:0007669"/>
    <property type="project" value="InterPro"/>
</dbReference>
<dbReference type="SUPFAM" id="SSF53335">
    <property type="entry name" value="S-adenosyl-L-methionine-dependent methyltransferases"/>
    <property type="match status" value="1"/>
</dbReference>
<dbReference type="InterPro" id="IPR007757">
    <property type="entry name" value="MT-A70-like"/>
</dbReference>
<reference evidence="2 3" key="1">
    <citation type="submission" date="2017-06" db="EMBL/GenBank/DDBJ databases">
        <title>Aedes aegypti genome working group (AGWG) sequencing and assembly.</title>
        <authorList>
            <consortium name="Aedes aegypti Genome Working Group (AGWG)"/>
            <person name="Matthews B.J."/>
        </authorList>
    </citation>
    <scope>NUCLEOTIDE SEQUENCE [LARGE SCALE GENOMIC DNA]</scope>
    <source>
        <strain evidence="2 3">LVP_AGWG</strain>
    </source>
</reference>
<dbReference type="PROSITE" id="PS00092">
    <property type="entry name" value="N6_MTASE"/>
    <property type="match status" value="1"/>
</dbReference>
<dbReference type="InterPro" id="IPR002052">
    <property type="entry name" value="DNA_methylase_N6_adenine_CS"/>
</dbReference>
<dbReference type="AlphaFoldDB" id="A0A6I8TEU6"/>
<dbReference type="InterPro" id="IPR029063">
    <property type="entry name" value="SAM-dependent_MTases_sf"/>
</dbReference>
<dbReference type="PANTHER" id="PTHR12829:SF4">
    <property type="entry name" value="N(6)-ADENINE-SPECIFIC METHYLTRANSFERASE METTL4"/>
    <property type="match status" value="1"/>
</dbReference>
<evidence type="ECO:0000256" key="1">
    <source>
        <dbReference type="PROSITE-ProRule" id="PRU00489"/>
    </source>
</evidence>
<protein>
    <submittedName>
        <fullName evidence="2">Uncharacterized protein</fullName>
    </submittedName>
</protein>